<dbReference type="NCBIfam" id="NF002636">
    <property type="entry name" value="PRK02304.1-5"/>
    <property type="match status" value="1"/>
</dbReference>
<evidence type="ECO:0000259" key="12">
    <source>
        <dbReference type="Pfam" id="PF00156"/>
    </source>
</evidence>
<keyword evidence="8 11" id="KW-0328">Glycosyltransferase</keyword>
<keyword evidence="10 11" id="KW-0660">Purine salvage</keyword>
<evidence type="ECO:0000313" key="13">
    <source>
        <dbReference type="EMBL" id="QHX42511.1"/>
    </source>
</evidence>
<accession>A0A6P1XYM1</accession>
<comment type="subcellular location">
    <subcellularLocation>
        <location evidence="3 11">Cytoplasm</location>
    </subcellularLocation>
</comment>
<dbReference type="GO" id="GO:0044209">
    <property type="term" value="P:AMP salvage"/>
    <property type="evidence" value="ECO:0007669"/>
    <property type="project" value="UniProtKB-UniRule"/>
</dbReference>
<evidence type="ECO:0000256" key="5">
    <source>
        <dbReference type="ARBA" id="ARBA00008391"/>
    </source>
</evidence>
<evidence type="ECO:0000256" key="7">
    <source>
        <dbReference type="ARBA" id="ARBA00022490"/>
    </source>
</evidence>
<dbReference type="NCBIfam" id="TIGR01090">
    <property type="entry name" value="apt"/>
    <property type="match status" value="1"/>
</dbReference>
<feature type="domain" description="Phosphoribosyltransferase" evidence="12">
    <location>
        <begin position="49"/>
        <end position="150"/>
    </location>
</feature>
<dbReference type="RefSeq" id="WP_162662456.1">
    <property type="nucleotide sequence ID" value="NZ_CP048020.1"/>
</dbReference>
<dbReference type="FunFam" id="3.40.50.2020:FF:000021">
    <property type="entry name" value="Adenine phosphoribosyltransferase"/>
    <property type="match status" value="1"/>
</dbReference>
<organism evidence="13 14">
    <name type="scientific">Treponema vincentii</name>
    <dbReference type="NCBI Taxonomy" id="69710"/>
    <lineage>
        <taxon>Bacteria</taxon>
        <taxon>Pseudomonadati</taxon>
        <taxon>Spirochaetota</taxon>
        <taxon>Spirochaetia</taxon>
        <taxon>Spirochaetales</taxon>
        <taxon>Treponemataceae</taxon>
        <taxon>Treponema</taxon>
    </lineage>
</organism>
<dbReference type="EC" id="2.4.2.7" evidence="6 11"/>
<evidence type="ECO:0000256" key="1">
    <source>
        <dbReference type="ARBA" id="ARBA00000868"/>
    </source>
</evidence>
<dbReference type="NCBIfam" id="NF002634">
    <property type="entry name" value="PRK02304.1-3"/>
    <property type="match status" value="1"/>
</dbReference>
<dbReference type="PANTHER" id="PTHR32315">
    <property type="entry name" value="ADENINE PHOSPHORIBOSYLTRANSFERASE"/>
    <property type="match status" value="1"/>
</dbReference>
<dbReference type="HAMAP" id="MF_00004">
    <property type="entry name" value="Aden_phosphoribosyltr"/>
    <property type="match status" value="1"/>
</dbReference>
<dbReference type="GO" id="GO:0016208">
    <property type="term" value="F:AMP binding"/>
    <property type="evidence" value="ECO:0007669"/>
    <property type="project" value="TreeGrafter"/>
</dbReference>
<dbReference type="InterPro" id="IPR029057">
    <property type="entry name" value="PRTase-like"/>
</dbReference>
<evidence type="ECO:0000256" key="9">
    <source>
        <dbReference type="ARBA" id="ARBA00022679"/>
    </source>
</evidence>
<dbReference type="InterPro" id="IPR005764">
    <property type="entry name" value="Ade_phspho_trans"/>
</dbReference>
<comment type="similarity">
    <text evidence="5 11">Belongs to the purine/pyrimidine phosphoribosyltransferase family.</text>
</comment>
<dbReference type="GO" id="GO:0006168">
    <property type="term" value="P:adenine salvage"/>
    <property type="evidence" value="ECO:0007669"/>
    <property type="project" value="InterPro"/>
</dbReference>
<dbReference type="GO" id="GO:0002055">
    <property type="term" value="F:adenine binding"/>
    <property type="evidence" value="ECO:0007669"/>
    <property type="project" value="TreeGrafter"/>
</dbReference>
<dbReference type="InterPro" id="IPR050054">
    <property type="entry name" value="UPRTase/APRTase"/>
</dbReference>
<evidence type="ECO:0000256" key="10">
    <source>
        <dbReference type="ARBA" id="ARBA00022726"/>
    </source>
</evidence>
<evidence type="ECO:0000256" key="6">
    <source>
        <dbReference type="ARBA" id="ARBA00011893"/>
    </source>
</evidence>
<dbReference type="GO" id="GO:0006166">
    <property type="term" value="P:purine ribonucleoside salvage"/>
    <property type="evidence" value="ECO:0007669"/>
    <property type="project" value="UniProtKB-UniRule"/>
</dbReference>
<dbReference type="Gene3D" id="3.40.50.2020">
    <property type="match status" value="1"/>
</dbReference>
<evidence type="ECO:0000256" key="11">
    <source>
        <dbReference type="HAMAP-Rule" id="MF_00004"/>
    </source>
</evidence>
<evidence type="ECO:0000256" key="2">
    <source>
        <dbReference type="ARBA" id="ARBA00003968"/>
    </source>
</evidence>
<evidence type="ECO:0000313" key="14">
    <source>
        <dbReference type="Proteomes" id="UP000464374"/>
    </source>
</evidence>
<name>A0A6P1XYM1_9SPIR</name>
<evidence type="ECO:0000256" key="8">
    <source>
        <dbReference type="ARBA" id="ARBA00022676"/>
    </source>
</evidence>
<dbReference type="GO" id="GO:0003999">
    <property type="term" value="F:adenine phosphoribosyltransferase activity"/>
    <property type="evidence" value="ECO:0007669"/>
    <property type="project" value="UniProtKB-UniRule"/>
</dbReference>
<dbReference type="AlphaFoldDB" id="A0A6P1XYM1"/>
<dbReference type="CDD" id="cd06223">
    <property type="entry name" value="PRTases_typeI"/>
    <property type="match status" value="1"/>
</dbReference>
<gene>
    <name evidence="11" type="primary">apt</name>
    <name evidence="13" type="ORF">GWP43_02545</name>
</gene>
<sequence length="176" mass="19386">MKDTLIDGAVRKIPDFPKKGILFYDITGLLINPEAFHYCLDKLTGFYKDEKIDAVAAIESRGFIFAAPFADRLGIPLILIRKKGKLPGETYSCSYDLEYGQATIEVHTSDIQKGQRILLLDDLIATGGTLNAARKMLNQGGAEVAGFCGVIGLPFLHYDKLLGDLPIKTLIEYDSE</sequence>
<comment type="subunit">
    <text evidence="11">Homodimer.</text>
</comment>
<dbReference type="Pfam" id="PF00156">
    <property type="entry name" value="Pribosyltran"/>
    <property type="match status" value="1"/>
</dbReference>
<proteinExistence type="inferred from homology"/>
<comment type="pathway">
    <text evidence="4 11">Purine metabolism; AMP biosynthesis via salvage pathway; AMP from adenine: step 1/1.</text>
</comment>
<reference evidence="13 14" key="1">
    <citation type="submission" date="2020-01" db="EMBL/GenBank/DDBJ databases">
        <title>Complete genome sequence of a human oral phylogroup 1 Treponema sp. strain ATCC 700766, originally isolated from periodontitis dental plaque.</title>
        <authorList>
            <person name="Chan Y."/>
            <person name="Huo Y.-B."/>
            <person name="Yu X.-L."/>
            <person name="Zeng H."/>
            <person name="Leung W.-K."/>
            <person name="Watt R.M."/>
        </authorList>
    </citation>
    <scope>NUCLEOTIDE SEQUENCE [LARGE SCALE GENOMIC DNA]</scope>
    <source>
        <strain evidence="13 14">OMZ 804</strain>
    </source>
</reference>
<dbReference type="EMBL" id="CP048020">
    <property type="protein sequence ID" value="QHX42511.1"/>
    <property type="molecule type" value="Genomic_DNA"/>
</dbReference>
<keyword evidence="7 11" id="KW-0963">Cytoplasm</keyword>
<dbReference type="InterPro" id="IPR000836">
    <property type="entry name" value="PRTase_dom"/>
</dbReference>
<evidence type="ECO:0000256" key="3">
    <source>
        <dbReference type="ARBA" id="ARBA00004496"/>
    </source>
</evidence>
<dbReference type="PANTHER" id="PTHR32315:SF3">
    <property type="entry name" value="ADENINE PHOSPHORIBOSYLTRANSFERASE"/>
    <property type="match status" value="1"/>
</dbReference>
<protein>
    <recommendedName>
        <fullName evidence="6 11">Adenine phosphoribosyltransferase</fullName>
        <shortName evidence="11">APRT</shortName>
        <ecNumber evidence="6 11">2.4.2.7</ecNumber>
    </recommendedName>
</protein>
<dbReference type="SUPFAM" id="SSF53271">
    <property type="entry name" value="PRTase-like"/>
    <property type="match status" value="1"/>
</dbReference>
<comment type="function">
    <text evidence="2 11">Catalyzes a salvage reaction resulting in the formation of AMP, that is energically less costly than de novo synthesis.</text>
</comment>
<dbReference type="UniPathway" id="UPA00588">
    <property type="reaction ID" value="UER00646"/>
</dbReference>
<dbReference type="Proteomes" id="UP000464374">
    <property type="component" value="Chromosome"/>
</dbReference>
<dbReference type="KEGG" id="trz:GWP43_02545"/>
<evidence type="ECO:0000256" key="4">
    <source>
        <dbReference type="ARBA" id="ARBA00004659"/>
    </source>
</evidence>
<comment type="catalytic activity">
    <reaction evidence="1 11">
        <text>AMP + diphosphate = 5-phospho-alpha-D-ribose 1-diphosphate + adenine</text>
        <dbReference type="Rhea" id="RHEA:16609"/>
        <dbReference type="ChEBI" id="CHEBI:16708"/>
        <dbReference type="ChEBI" id="CHEBI:33019"/>
        <dbReference type="ChEBI" id="CHEBI:58017"/>
        <dbReference type="ChEBI" id="CHEBI:456215"/>
        <dbReference type="EC" id="2.4.2.7"/>
    </reaction>
</comment>
<dbReference type="GO" id="GO:0005737">
    <property type="term" value="C:cytoplasm"/>
    <property type="evidence" value="ECO:0007669"/>
    <property type="project" value="UniProtKB-SubCell"/>
</dbReference>
<keyword evidence="9 11" id="KW-0808">Transferase</keyword>